<dbReference type="Proteomes" id="UP000325315">
    <property type="component" value="Unassembled WGS sequence"/>
</dbReference>
<gene>
    <name evidence="2" type="ORF">EPI10_020259</name>
</gene>
<comment type="caution">
    <text evidence="2">The sequence shown here is derived from an EMBL/GenBank/DDBJ whole genome shotgun (WGS) entry which is preliminary data.</text>
</comment>
<feature type="compositionally biased region" description="Basic and acidic residues" evidence="1">
    <location>
        <begin position="36"/>
        <end position="52"/>
    </location>
</feature>
<organism evidence="2 3">
    <name type="scientific">Gossypium australe</name>
    <dbReference type="NCBI Taxonomy" id="47621"/>
    <lineage>
        <taxon>Eukaryota</taxon>
        <taxon>Viridiplantae</taxon>
        <taxon>Streptophyta</taxon>
        <taxon>Embryophyta</taxon>
        <taxon>Tracheophyta</taxon>
        <taxon>Spermatophyta</taxon>
        <taxon>Magnoliopsida</taxon>
        <taxon>eudicotyledons</taxon>
        <taxon>Gunneridae</taxon>
        <taxon>Pentapetalae</taxon>
        <taxon>rosids</taxon>
        <taxon>malvids</taxon>
        <taxon>Malvales</taxon>
        <taxon>Malvaceae</taxon>
        <taxon>Malvoideae</taxon>
        <taxon>Gossypium</taxon>
    </lineage>
</organism>
<evidence type="ECO:0000256" key="1">
    <source>
        <dbReference type="SAM" id="MobiDB-lite"/>
    </source>
</evidence>
<keyword evidence="3" id="KW-1185">Reference proteome</keyword>
<accession>A0A5B6WER4</accession>
<reference evidence="3" key="1">
    <citation type="journal article" date="2019" name="Plant Biotechnol. J.">
        <title>Genome sequencing of the Australian wild diploid species Gossypium australe highlights disease resistance and delayed gland morphogenesis.</title>
        <authorList>
            <person name="Cai Y."/>
            <person name="Cai X."/>
            <person name="Wang Q."/>
            <person name="Wang P."/>
            <person name="Zhang Y."/>
            <person name="Cai C."/>
            <person name="Xu Y."/>
            <person name="Wang K."/>
            <person name="Zhou Z."/>
            <person name="Wang C."/>
            <person name="Geng S."/>
            <person name="Li B."/>
            <person name="Dong Q."/>
            <person name="Hou Y."/>
            <person name="Wang H."/>
            <person name="Ai P."/>
            <person name="Liu Z."/>
            <person name="Yi F."/>
            <person name="Sun M."/>
            <person name="An G."/>
            <person name="Cheng J."/>
            <person name="Zhang Y."/>
            <person name="Shi Q."/>
            <person name="Xie Y."/>
            <person name="Shi X."/>
            <person name="Chang Y."/>
            <person name="Huang F."/>
            <person name="Chen Y."/>
            <person name="Hong S."/>
            <person name="Mi L."/>
            <person name="Sun Q."/>
            <person name="Zhang L."/>
            <person name="Zhou B."/>
            <person name="Peng R."/>
            <person name="Zhang X."/>
            <person name="Liu F."/>
        </authorList>
    </citation>
    <scope>NUCLEOTIDE SEQUENCE [LARGE SCALE GENOMIC DNA]</scope>
    <source>
        <strain evidence="3">cv. PA1801</strain>
    </source>
</reference>
<feature type="region of interest" description="Disordered" evidence="1">
    <location>
        <begin position="36"/>
        <end position="60"/>
    </location>
</feature>
<name>A0A5B6WER4_9ROSI</name>
<dbReference type="AlphaFoldDB" id="A0A5B6WER4"/>
<dbReference type="EMBL" id="SMMG02000003">
    <property type="protein sequence ID" value="KAA3479774.1"/>
    <property type="molecule type" value="Genomic_DNA"/>
</dbReference>
<evidence type="ECO:0000313" key="2">
    <source>
        <dbReference type="EMBL" id="KAA3479774.1"/>
    </source>
</evidence>
<sequence>MGEAIVQIREVADHLQTLASQADTLSMKYELQSNCKREREREKGNLEAEHPYGTRAKSKKIDQRLEQFQRDMQDQMQEKLAKLQQEMRNQMLEA</sequence>
<proteinExistence type="predicted"/>
<evidence type="ECO:0000313" key="3">
    <source>
        <dbReference type="Proteomes" id="UP000325315"/>
    </source>
</evidence>
<protein>
    <submittedName>
        <fullName evidence="2">Tropomyosin-1-like</fullName>
    </submittedName>
</protein>